<sequence length="142" mass="15620">MHRVTACRVTKLRRLTRPTAPGLFLTDPAEIHLARAPVGGINTDLDITVKTAVLPLPGSCYAPVFNGIVMDVIRVPDEIHFIAQGMFPEPVLPYGLLPFLLAGCIRRRSQIFPAMFCKPGFDKPPAQGKITIVGRQAQMQCR</sequence>
<reference evidence="1" key="1">
    <citation type="submission" date="2019-02" db="EMBL/GenBank/DDBJ databases">
        <authorList>
            <person name="Gruber-Vodicka R. H."/>
            <person name="Seah K. B. B."/>
        </authorList>
    </citation>
    <scope>NUCLEOTIDE SEQUENCE</scope>
    <source>
        <strain evidence="1">BECK_S312</strain>
        <strain evidence="2">BECK_S426</strain>
    </source>
</reference>
<proteinExistence type="predicted"/>
<dbReference type="AlphaFoldDB" id="A0A450WC99"/>
<evidence type="ECO:0000313" key="1">
    <source>
        <dbReference type="EMBL" id="VFK14672.1"/>
    </source>
</evidence>
<protein>
    <submittedName>
        <fullName evidence="1">Uncharacterized protein</fullName>
    </submittedName>
</protein>
<evidence type="ECO:0000313" key="2">
    <source>
        <dbReference type="EMBL" id="VFK31089.1"/>
    </source>
</evidence>
<accession>A0A450WC99</accession>
<dbReference type="EMBL" id="CAADFM010000111">
    <property type="protein sequence ID" value="VFK14672.1"/>
    <property type="molecule type" value="Genomic_DNA"/>
</dbReference>
<dbReference type="EMBL" id="CAADFP010000127">
    <property type="protein sequence ID" value="VFK31089.1"/>
    <property type="molecule type" value="Genomic_DNA"/>
</dbReference>
<gene>
    <name evidence="1" type="ORF">BECKLPF1236A_GA0070988_1011112</name>
    <name evidence="2" type="ORF">BECKLPF1236C_GA0070990_1012712</name>
</gene>
<organism evidence="1">
    <name type="scientific">Candidatus Kentrum sp. LPFa</name>
    <dbReference type="NCBI Taxonomy" id="2126335"/>
    <lineage>
        <taxon>Bacteria</taxon>
        <taxon>Pseudomonadati</taxon>
        <taxon>Pseudomonadota</taxon>
        <taxon>Gammaproteobacteria</taxon>
        <taxon>Candidatus Kentrum</taxon>
    </lineage>
</organism>
<name>A0A450WC99_9GAMM</name>